<accession>A0A1S7FWL1</accession>
<dbReference type="EMBL" id="JAARRL010000010">
    <property type="protein sequence ID" value="MBC1500559.1"/>
    <property type="molecule type" value="Genomic_DNA"/>
</dbReference>
<dbReference type="InterPro" id="IPR023896">
    <property type="entry name" value="LTA_DltD"/>
</dbReference>
<dbReference type="PIRSF" id="PIRSF021438">
    <property type="entry name" value="DltD"/>
    <property type="match status" value="1"/>
</dbReference>
<dbReference type="SUPFAM" id="SSF52266">
    <property type="entry name" value="SGNH hydrolase"/>
    <property type="match status" value="1"/>
</dbReference>
<dbReference type="RefSeq" id="WP_036058825.1">
    <property type="nucleotide sequence ID" value="NZ_CP011102.1"/>
</dbReference>
<sequence length="423" mass="47971">MKKKLWMTFGPLLIAGAVFLFILFGPSSIFGGVSKSTIQKSATSMNPTVVQGVAIQQKMLATDKTYLPIFGSSELSRVDQFHPNVFAEKYNRGYTPFLIGRPGTQSLSHYLDIKAMGSELKGKKVVFILSPQWFQPAGVDDGHFGGNFSPLQAYKFAMADEPPTGERRYAARRLLSYKVVKNDSTLSALLENIASPGPKTEVDAFTRVAADAELKILQRKDDLESKIIQGSREQKVTDKLKLLPDKLDYAKLDELATKMGESKVGANPFFIKESYYKKKIEPTINELKDSRTNLSYDESPEYSDLQLVMDAFKDVGADVLFINPPVNGAWYDYIGSSREKLQTYYDKSGEQVTDQGFHYLDMSRYSDTPYFLEDTIHLSWRGWVVIDKQIDQFMKDTAKPKYEKTPKQFYFKQTLPPKKEENK</sequence>
<dbReference type="Proteomes" id="UP000223060">
    <property type="component" value="Chromosome"/>
</dbReference>
<dbReference type="KEGG" id="lwi:UE46_12235"/>
<dbReference type="Proteomes" id="UP000564536">
    <property type="component" value="Unassembled WGS sequence"/>
</dbReference>
<dbReference type="Pfam" id="PF04914">
    <property type="entry name" value="DltD"/>
    <property type="match status" value="1"/>
</dbReference>
<gene>
    <name evidence="3" type="primary">dltD</name>
    <name evidence="3" type="ORF">HB943_08065</name>
    <name evidence="2" type="ORF">UE46_12235</name>
</gene>
<dbReference type="EMBL" id="CP011102">
    <property type="protein sequence ID" value="AQY51727.1"/>
    <property type="molecule type" value="Genomic_DNA"/>
</dbReference>
<name>A0A1S7FWL1_9LIST</name>
<dbReference type="PANTHER" id="PTHR40039:SF1">
    <property type="entry name" value="PROTEIN DLTD"/>
    <property type="match status" value="1"/>
</dbReference>
<comment type="similarity">
    <text evidence="1">Belongs to the DltD family.</text>
</comment>
<dbReference type="InterPro" id="IPR006998">
    <property type="entry name" value="DltD"/>
</dbReference>
<dbReference type="UniPathway" id="UPA00556"/>
<reference evidence="4" key="2">
    <citation type="submission" date="2015-03" db="EMBL/GenBank/DDBJ databases">
        <authorList>
            <person name="Ferrari E."/>
            <person name="Walter M.C."/>
            <person name="Huptas C."/>
            <person name="Scherer S."/>
            <person name="Mueller-Herbst S."/>
        </authorList>
    </citation>
    <scope>NUCLEOTIDE SEQUENCE [LARGE SCALE GENOMIC DNA]</scope>
    <source>
        <strain evidence="4">LWP01</strain>
    </source>
</reference>
<dbReference type="GO" id="GO:0070395">
    <property type="term" value="P:lipoteichoic acid biosynthetic process"/>
    <property type="evidence" value="ECO:0007669"/>
    <property type="project" value="UniProtKB-UniRule"/>
</dbReference>
<dbReference type="NCBIfam" id="TIGR04092">
    <property type="entry name" value="LTA_DltD"/>
    <property type="match status" value="1"/>
</dbReference>
<dbReference type="GO" id="GO:0005886">
    <property type="term" value="C:plasma membrane"/>
    <property type="evidence" value="ECO:0007669"/>
    <property type="project" value="UniProtKB-UniRule"/>
</dbReference>
<evidence type="ECO:0000256" key="1">
    <source>
        <dbReference type="PIRNR" id="PIRNR021438"/>
    </source>
</evidence>
<reference evidence="2" key="1">
    <citation type="submission" date="2015-03" db="EMBL/GenBank/DDBJ databases">
        <authorList>
            <person name="Murphy D."/>
        </authorList>
    </citation>
    <scope>NUCLEOTIDE SEQUENCE [LARGE SCALE GENOMIC DNA]</scope>
    <source>
        <strain evidence="2">WS 4560</strain>
    </source>
</reference>
<dbReference type="PANTHER" id="PTHR40039">
    <property type="entry name" value="PROTEIN DLTD"/>
    <property type="match status" value="1"/>
</dbReference>
<keyword evidence="4" id="KW-1185">Reference proteome</keyword>
<proteinExistence type="inferred from homology"/>
<reference evidence="3 5" key="3">
    <citation type="submission" date="2020-03" db="EMBL/GenBank/DDBJ databases">
        <title>Soil Listeria distribution.</title>
        <authorList>
            <person name="Liao J."/>
            <person name="Wiedmann M."/>
        </authorList>
    </citation>
    <scope>NUCLEOTIDE SEQUENCE [LARGE SCALE GENOMIC DNA]</scope>
    <source>
        <strain evidence="3 5">FSL L7-1523</strain>
    </source>
</reference>
<keyword evidence="1" id="KW-0472">Membrane</keyword>
<evidence type="ECO:0000313" key="4">
    <source>
        <dbReference type="Proteomes" id="UP000223060"/>
    </source>
</evidence>
<protein>
    <recommendedName>
        <fullName evidence="1">Protein DltD</fullName>
    </recommendedName>
</protein>
<organism evidence="2 4">
    <name type="scientific">Listeria weihenstephanensis</name>
    <dbReference type="NCBI Taxonomy" id="1006155"/>
    <lineage>
        <taxon>Bacteria</taxon>
        <taxon>Bacillati</taxon>
        <taxon>Bacillota</taxon>
        <taxon>Bacilli</taxon>
        <taxon>Bacillales</taxon>
        <taxon>Listeriaceae</taxon>
        <taxon>Listeria</taxon>
    </lineage>
</organism>
<comment type="pathway">
    <text evidence="1">Cell wall biogenesis; lipoteichoic acid biosynthesis.</text>
</comment>
<evidence type="ECO:0000313" key="2">
    <source>
        <dbReference type="EMBL" id="AQY51727.1"/>
    </source>
</evidence>
<evidence type="ECO:0000313" key="3">
    <source>
        <dbReference type="EMBL" id="MBC1500559.1"/>
    </source>
</evidence>
<keyword evidence="1" id="KW-1003">Cell membrane</keyword>
<dbReference type="AlphaFoldDB" id="A0A1S7FWL1"/>
<evidence type="ECO:0000313" key="5">
    <source>
        <dbReference type="Proteomes" id="UP000564536"/>
    </source>
</evidence>